<name>A0A347WNH6_9LACT</name>
<organism evidence="1 2">
    <name type="scientific">Suicoccus acidiformans</name>
    <dbReference type="NCBI Taxonomy" id="2036206"/>
    <lineage>
        <taxon>Bacteria</taxon>
        <taxon>Bacillati</taxon>
        <taxon>Bacillota</taxon>
        <taxon>Bacilli</taxon>
        <taxon>Lactobacillales</taxon>
        <taxon>Aerococcaceae</taxon>
        <taxon>Suicoccus</taxon>
    </lineage>
</organism>
<keyword evidence="1" id="KW-0012">Acyltransferase</keyword>
<proteinExistence type="predicted"/>
<reference evidence="1 2" key="1">
    <citation type="submission" date="2017-09" db="EMBL/GenBank/DDBJ databases">
        <title>Complete genome sequence of Oxytococcus suis strain ZY16052.</title>
        <authorList>
            <person name="Li F."/>
        </authorList>
    </citation>
    <scope>NUCLEOTIDE SEQUENCE [LARGE SCALE GENOMIC DNA]</scope>
    <source>
        <strain evidence="1 2">ZY16052</strain>
    </source>
</reference>
<dbReference type="OrthoDB" id="2165242at2"/>
<keyword evidence="2" id="KW-1185">Reference proteome</keyword>
<evidence type="ECO:0000313" key="2">
    <source>
        <dbReference type="Proteomes" id="UP000263232"/>
    </source>
</evidence>
<dbReference type="GO" id="GO:0016746">
    <property type="term" value="F:acyltransferase activity"/>
    <property type="evidence" value="ECO:0007669"/>
    <property type="project" value="UniProtKB-KW"/>
</dbReference>
<sequence length="230" mass="27059">MASYEYGTYFKIIRRIGRIILPKLRLEHLPEQKEATVYVSHHNNMFGPVSVLCWFPDFIRPWVFSPFLDQEACYNQYVNYTFTERFGLPMWLAKPIAWLASYAVSSLMQSLRSIPVYRQSRKIVHTFRESIATLKDNQAIIIFPNIDYEVESQEVGELYEGFLNLDKYYYKDTGQHIQFVPLYANRETREILHGDALAFNDTVEFKQQRSQMATELAEQLNVLARSSLDE</sequence>
<dbReference type="AlphaFoldDB" id="A0A347WNH6"/>
<dbReference type="EMBL" id="CP023434">
    <property type="protein sequence ID" value="AXY26633.1"/>
    <property type="molecule type" value="Genomic_DNA"/>
</dbReference>
<keyword evidence="1" id="KW-0808">Transferase</keyword>
<dbReference type="RefSeq" id="WP_118991488.1">
    <property type="nucleotide sequence ID" value="NZ_CP023434.1"/>
</dbReference>
<dbReference type="KEGG" id="abae:CL176_11820"/>
<gene>
    <name evidence="1" type="ORF">CL176_11820</name>
</gene>
<evidence type="ECO:0000313" key="1">
    <source>
        <dbReference type="EMBL" id="AXY26633.1"/>
    </source>
</evidence>
<accession>A0A347WNH6</accession>
<protein>
    <submittedName>
        <fullName evidence="1">Glycerol acyltransferase</fullName>
    </submittedName>
</protein>
<dbReference type="Proteomes" id="UP000263232">
    <property type="component" value="Chromosome"/>
</dbReference>